<dbReference type="InterPro" id="IPR046357">
    <property type="entry name" value="PPIase_dom_sf"/>
</dbReference>
<dbReference type="EMBL" id="FMBM01000001">
    <property type="protein sequence ID" value="SCC80018.1"/>
    <property type="molecule type" value="Genomic_DNA"/>
</dbReference>
<dbReference type="PANTHER" id="PTHR47245:SF2">
    <property type="entry name" value="PEPTIDYL-PROLYL CIS-TRANS ISOMERASE HP_0175-RELATED"/>
    <property type="match status" value="1"/>
</dbReference>
<dbReference type="STRING" id="1653334.GA0071312_1299"/>
<evidence type="ECO:0000313" key="14">
    <source>
        <dbReference type="Proteomes" id="UP000182800"/>
    </source>
</evidence>
<reference evidence="12 14" key="2">
    <citation type="submission" date="2016-08" db="EMBL/GenBank/DDBJ databases">
        <authorList>
            <person name="Varghese N."/>
            <person name="Submissions Spin"/>
        </authorList>
    </citation>
    <scope>NUCLEOTIDE SEQUENCE [LARGE SCALE GENOMIC DNA]</scope>
    <source>
        <strain evidence="12 14">HL-109</strain>
    </source>
</reference>
<dbReference type="Proteomes" id="UP000050497">
    <property type="component" value="Unassembled WGS sequence"/>
</dbReference>
<dbReference type="InterPro" id="IPR027304">
    <property type="entry name" value="Trigger_fact/SurA_dom_sf"/>
</dbReference>
<dbReference type="PANTHER" id="PTHR47245">
    <property type="entry name" value="PEPTIDYLPROLYL ISOMERASE"/>
    <property type="match status" value="1"/>
</dbReference>
<keyword evidence="14" id="KW-1185">Reference proteome</keyword>
<name>A0A0P7Y273_9HYPH</name>
<feature type="signal peptide" evidence="9">
    <location>
        <begin position="1"/>
        <end position="47"/>
    </location>
</feature>
<protein>
    <recommendedName>
        <fullName evidence="4">Parvulin-like PPIase</fullName>
        <ecNumber evidence="3">5.2.1.8</ecNumber>
    </recommendedName>
    <alternativeName>
        <fullName evidence="6">Peptidyl-prolyl cis-trans isomerase plp</fullName>
    </alternativeName>
    <alternativeName>
        <fullName evidence="7">Rotamase plp</fullName>
    </alternativeName>
</protein>
<reference evidence="11 13" key="1">
    <citation type="submission" date="2015-09" db="EMBL/GenBank/DDBJ databases">
        <title>Identification and resolution of microdiversity through metagenomic sequencing of parallel consortia.</title>
        <authorList>
            <person name="Nelson W.C."/>
            <person name="Romine M.F."/>
            <person name="Lindemann S.R."/>
        </authorList>
    </citation>
    <scope>NUCLEOTIDE SEQUENCE [LARGE SCALE GENOMIC DNA]</scope>
    <source>
        <strain evidence="11">HL-109</strain>
    </source>
</reference>
<dbReference type="Pfam" id="PF13616">
    <property type="entry name" value="Rotamase_3"/>
    <property type="match status" value="1"/>
</dbReference>
<dbReference type="EC" id="5.2.1.8" evidence="3"/>
<evidence type="ECO:0000256" key="5">
    <source>
        <dbReference type="ARBA" id="ARBA00023110"/>
    </source>
</evidence>
<feature type="chain" id="PRO_5006145890" description="Parvulin-like PPIase" evidence="9">
    <location>
        <begin position="48"/>
        <end position="303"/>
    </location>
</feature>
<evidence type="ECO:0000256" key="2">
    <source>
        <dbReference type="ARBA" id="ARBA00007656"/>
    </source>
</evidence>
<dbReference type="InterPro" id="IPR050245">
    <property type="entry name" value="PrsA_foldase"/>
</dbReference>
<evidence type="ECO:0000256" key="4">
    <source>
        <dbReference type="ARBA" id="ARBA00018370"/>
    </source>
</evidence>
<proteinExistence type="inferred from homology"/>
<dbReference type="EMBL" id="LJSX01000015">
    <property type="protein sequence ID" value="KPQ10497.1"/>
    <property type="molecule type" value="Genomic_DNA"/>
</dbReference>
<gene>
    <name evidence="11" type="primary">ppiC</name>
    <name evidence="12" type="ORF">GA0071312_1299</name>
    <name evidence="11" type="ORF">HLUCCO17_10560</name>
</gene>
<comment type="catalytic activity">
    <reaction evidence="1">
        <text>[protein]-peptidylproline (omega=180) = [protein]-peptidylproline (omega=0)</text>
        <dbReference type="Rhea" id="RHEA:16237"/>
        <dbReference type="Rhea" id="RHEA-COMP:10747"/>
        <dbReference type="Rhea" id="RHEA-COMP:10748"/>
        <dbReference type="ChEBI" id="CHEBI:83833"/>
        <dbReference type="ChEBI" id="CHEBI:83834"/>
        <dbReference type="EC" id="5.2.1.8"/>
    </reaction>
</comment>
<evidence type="ECO:0000313" key="11">
    <source>
        <dbReference type="EMBL" id="KPQ10497.1"/>
    </source>
</evidence>
<dbReference type="RefSeq" id="WP_238947114.1">
    <property type="nucleotide sequence ID" value="NZ_FMBM01000001.1"/>
</dbReference>
<accession>A0A0P7Y273</accession>
<evidence type="ECO:0000256" key="9">
    <source>
        <dbReference type="SAM" id="SignalP"/>
    </source>
</evidence>
<dbReference type="SUPFAM" id="SSF54534">
    <property type="entry name" value="FKBP-like"/>
    <property type="match status" value="1"/>
</dbReference>
<dbReference type="SUPFAM" id="SSF109998">
    <property type="entry name" value="Triger factor/SurA peptide-binding domain-like"/>
    <property type="match status" value="1"/>
</dbReference>
<dbReference type="InterPro" id="IPR000297">
    <property type="entry name" value="PPIase_PpiC"/>
</dbReference>
<dbReference type="Proteomes" id="UP000182800">
    <property type="component" value="Unassembled WGS sequence"/>
</dbReference>
<sequence>MIVQNMQNPIAPSLIRRVAGQLRRRVAPLALAVPLALGLALTPPAAAQDDPDRVVARAGDIEITAADVAIAMADPALQLRDADPDERLEIVITYLVDLRLGAQAAMEAGIGEGEEFARRVAYLREKMLLEDYMQGEVDDAVTEEAARDLFETTTAGVEPEDEVRARHILVEEEAEAIAVRERLEAGEEFAEIAREVSQDPGSARNGGDLGFFTAGRMVAPFSEAAFALEPGEVSEPVETQFGWHVIKVEERRETPMPEFEEMREQIDNFLTRQAQQAVILGLREGVEIERLDTDEDEAEEGDD</sequence>
<dbReference type="AlphaFoldDB" id="A0A0P7Y273"/>
<evidence type="ECO:0000256" key="1">
    <source>
        <dbReference type="ARBA" id="ARBA00000971"/>
    </source>
</evidence>
<comment type="similarity">
    <text evidence="2">Belongs to the PpiC/parvulin rotamase family.</text>
</comment>
<dbReference type="Gene3D" id="3.10.50.40">
    <property type="match status" value="1"/>
</dbReference>
<evidence type="ECO:0000313" key="13">
    <source>
        <dbReference type="Proteomes" id="UP000050497"/>
    </source>
</evidence>
<evidence type="ECO:0000313" key="12">
    <source>
        <dbReference type="EMBL" id="SCC80018.1"/>
    </source>
</evidence>
<keyword evidence="9" id="KW-0732">Signal</keyword>
<dbReference type="GO" id="GO:0003755">
    <property type="term" value="F:peptidyl-prolyl cis-trans isomerase activity"/>
    <property type="evidence" value="ECO:0007669"/>
    <property type="project" value="UniProtKB-KW"/>
</dbReference>
<evidence type="ECO:0000256" key="3">
    <source>
        <dbReference type="ARBA" id="ARBA00013194"/>
    </source>
</evidence>
<keyword evidence="8 11" id="KW-0413">Isomerase</keyword>
<evidence type="ECO:0000259" key="10">
    <source>
        <dbReference type="PROSITE" id="PS50198"/>
    </source>
</evidence>
<feature type="domain" description="PpiC" evidence="10">
    <location>
        <begin position="160"/>
        <end position="250"/>
    </location>
</feature>
<evidence type="ECO:0000256" key="7">
    <source>
        <dbReference type="ARBA" id="ARBA00031484"/>
    </source>
</evidence>
<evidence type="ECO:0000256" key="8">
    <source>
        <dbReference type="PROSITE-ProRule" id="PRU00278"/>
    </source>
</evidence>
<keyword evidence="5 8" id="KW-0697">Rotamase</keyword>
<organism evidence="11 13">
    <name type="scientific">Saliniramus fredricksonii</name>
    <dbReference type="NCBI Taxonomy" id="1653334"/>
    <lineage>
        <taxon>Bacteria</taxon>
        <taxon>Pseudomonadati</taxon>
        <taxon>Pseudomonadota</taxon>
        <taxon>Alphaproteobacteria</taxon>
        <taxon>Hyphomicrobiales</taxon>
        <taxon>Salinarimonadaceae</taxon>
        <taxon>Saliniramus</taxon>
    </lineage>
</organism>
<dbReference type="PROSITE" id="PS50198">
    <property type="entry name" value="PPIC_PPIASE_2"/>
    <property type="match status" value="1"/>
</dbReference>
<evidence type="ECO:0000256" key="6">
    <source>
        <dbReference type="ARBA" id="ARBA00030642"/>
    </source>
</evidence>
<comment type="caution">
    <text evidence="11">The sequence shown here is derived from an EMBL/GenBank/DDBJ whole genome shotgun (WGS) entry which is preliminary data.</text>
</comment>